<reference evidence="2 3" key="1">
    <citation type="submission" date="2016-10" db="EMBL/GenBank/DDBJ databases">
        <authorList>
            <person name="de Groot N.N."/>
        </authorList>
    </citation>
    <scope>NUCLEOTIDE SEQUENCE [LARGE SCALE GENOMIC DNA]</scope>
    <source>
        <strain evidence="2 3">CGMCC 4.5598</strain>
    </source>
</reference>
<dbReference type="RefSeq" id="WP_281249601.1">
    <property type="nucleotide sequence ID" value="NZ_FOHX01000008.1"/>
</dbReference>
<keyword evidence="1" id="KW-0472">Membrane</keyword>
<proteinExistence type="predicted"/>
<name>A0A1I0KI08_9ACTN</name>
<sequence length="42" mass="4445">MSTREEPPESRTAFNEDWAATLLGLALLVLVLAGVIPPGLVP</sequence>
<organism evidence="2 3">
    <name type="scientific">Nonomuraea wenchangensis</name>
    <dbReference type="NCBI Taxonomy" id="568860"/>
    <lineage>
        <taxon>Bacteria</taxon>
        <taxon>Bacillati</taxon>
        <taxon>Actinomycetota</taxon>
        <taxon>Actinomycetes</taxon>
        <taxon>Streptosporangiales</taxon>
        <taxon>Streptosporangiaceae</taxon>
        <taxon>Nonomuraea</taxon>
    </lineage>
</organism>
<dbReference type="STRING" id="568860.SAMN05421811_10874"/>
<keyword evidence="1" id="KW-0812">Transmembrane</keyword>
<gene>
    <name evidence="2" type="ORF">SAMN05421811_10874</name>
</gene>
<keyword evidence="3" id="KW-1185">Reference proteome</keyword>
<dbReference type="EMBL" id="FOHX01000008">
    <property type="protein sequence ID" value="SEU24333.1"/>
    <property type="molecule type" value="Genomic_DNA"/>
</dbReference>
<accession>A0A1I0KI08</accession>
<evidence type="ECO:0000256" key="1">
    <source>
        <dbReference type="SAM" id="Phobius"/>
    </source>
</evidence>
<protein>
    <submittedName>
        <fullName evidence="2">Uncharacterized protein</fullName>
    </submittedName>
</protein>
<evidence type="ECO:0000313" key="2">
    <source>
        <dbReference type="EMBL" id="SEU24333.1"/>
    </source>
</evidence>
<keyword evidence="1" id="KW-1133">Transmembrane helix</keyword>
<feature type="transmembrane region" description="Helical" evidence="1">
    <location>
        <begin position="20"/>
        <end position="41"/>
    </location>
</feature>
<dbReference type="AlphaFoldDB" id="A0A1I0KI08"/>
<evidence type="ECO:0000313" key="3">
    <source>
        <dbReference type="Proteomes" id="UP000199361"/>
    </source>
</evidence>
<dbReference type="Proteomes" id="UP000199361">
    <property type="component" value="Unassembled WGS sequence"/>
</dbReference>